<name>A0A167NZ06_PHYB8</name>
<dbReference type="GeneID" id="28996139"/>
<organism evidence="2 3">
    <name type="scientific">Phycomyces blakesleeanus (strain ATCC 8743b / DSM 1359 / FGSC 10004 / NBRC 33097 / NRRL 1555)</name>
    <dbReference type="NCBI Taxonomy" id="763407"/>
    <lineage>
        <taxon>Eukaryota</taxon>
        <taxon>Fungi</taxon>
        <taxon>Fungi incertae sedis</taxon>
        <taxon>Mucoromycota</taxon>
        <taxon>Mucoromycotina</taxon>
        <taxon>Mucoromycetes</taxon>
        <taxon>Mucorales</taxon>
        <taxon>Phycomycetaceae</taxon>
        <taxon>Phycomyces</taxon>
    </lineage>
</organism>
<dbReference type="AlphaFoldDB" id="A0A167NZ06"/>
<dbReference type="Proteomes" id="UP000077315">
    <property type="component" value="Unassembled WGS sequence"/>
</dbReference>
<feature type="region of interest" description="Disordered" evidence="1">
    <location>
        <begin position="1"/>
        <end position="53"/>
    </location>
</feature>
<dbReference type="InParanoid" id="A0A167NZ06"/>
<gene>
    <name evidence="2" type="ORF">PHYBLDRAFT_165409</name>
</gene>
<keyword evidence="3" id="KW-1185">Reference proteome</keyword>
<reference evidence="3" key="1">
    <citation type="submission" date="2015-06" db="EMBL/GenBank/DDBJ databases">
        <title>Expansion of signal transduction pathways in fungi by whole-genome duplication.</title>
        <authorList>
            <consortium name="DOE Joint Genome Institute"/>
            <person name="Corrochano L.M."/>
            <person name="Kuo A."/>
            <person name="Marcet-Houben M."/>
            <person name="Polaino S."/>
            <person name="Salamov A."/>
            <person name="Villalobos J.M."/>
            <person name="Alvarez M.I."/>
            <person name="Avalos J."/>
            <person name="Benito E.P."/>
            <person name="Benoit I."/>
            <person name="Burger G."/>
            <person name="Camino L.P."/>
            <person name="Canovas D."/>
            <person name="Cerda-Olmedo E."/>
            <person name="Cheng J.-F."/>
            <person name="Dominguez A."/>
            <person name="Elias M."/>
            <person name="Eslava A.P."/>
            <person name="Glaser F."/>
            <person name="Grimwood J."/>
            <person name="Gutierrez G."/>
            <person name="Heitman J."/>
            <person name="Henrissat B."/>
            <person name="Iturriaga E.A."/>
            <person name="Lang B.F."/>
            <person name="Lavin J.L."/>
            <person name="Lee S."/>
            <person name="Li W."/>
            <person name="Lindquist E."/>
            <person name="Lopez-Garcia S."/>
            <person name="Luque E.M."/>
            <person name="Marcos A.T."/>
            <person name="Martin J."/>
            <person name="McCluskey K."/>
            <person name="Medina H.R."/>
            <person name="Miralles-Duran A."/>
            <person name="Miyazaki A."/>
            <person name="Munoz-Torres E."/>
            <person name="Oguiza J.A."/>
            <person name="Ohm R."/>
            <person name="Olmedo M."/>
            <person name="Orejas M."/>
            <person name="Ortiz-Castellanos L."/>
            <person name="Pisabarro A.G."/>
            <person name="Rodriguez-Romero J."/>
            <person name="Ruiz-Herrera J."/>
            <person name="Ruiz-Vazquez R."/>
            <person name="Sanz C."/>
            <person name="Schackwitz W."/>
            <person name="Schmutz J."/>
            <person name="Shahriari M."/>
            <person name="Shelest E."/>
            <person name="Silva-Franco F."/>
            <person name="Soanes D."/>
            <person name="Syed K."/>
            <person name="Tagua V.G."/>
            <person name="Talbot N.J."/>
            <person name="Thon M."/>
            <person name="De vries R.P."/>
            <person name="Wiebenga A."/>
            <person name="Yadav J.S."/>
            <person name="Braun E.L."/>
            <person name="Baker S."/>
            <person name="Garre V."/>
            <person name="Horwitz B."/>
            <person name="Torres-Martinez S."/>
            <person name="Idnurm A."/>
            <person name="Herrera-Estrella A."/>
            <person name="Gabaldon T."/>
            <person name="Grigoriev I.V."/>
        </authorList>
    </citation>
    <scope>NUCLEOTIDE SEQUENCE [LARGE SCALE GENOMIC DNA]</scope>
    <source>
        <strain evidence="3">NRRL 1555(-)</strain>
    </source>
</reference>
<dbReference type="EMBL" id="KV440975">
    <property type="protein sequence ID" value="OAD76911.1"/>
    <property type="molecule type" value="Genomic_DNA"/>
</dbReference>
<sequence>MLHEKLEEYNSAFEKIMEELEEPEMPKDPKSSAPSTTDKTPKKSRGQYQKPTDKNIKKLLSLQKHLKIIEFHLPGIIDNSSQKITTQTSLNTTLSVNTVFAVSLEFAGVSSIISIVEGFLTRDRATYSWPWENTGAGRYNPTLSRV</sequence>
<protein>
    <submittedName>
        <fullName evidence="2">Uncharacterized protein</fullName>
    </submittedName>
</protein>
<accession>A0A167NZ06</accession>
<evidence type="ECO:0000256" key="1">
    <source>
        <dbReference type="SAM" id="MobiDB-lite"/>
    </source>
</evidence>
<evidence type="ECO:0000313" key="3">
    <source>
        <dbReference type="Proteomes" id="UP000077315"/>
    </source>
</evidence>
<proteinExistence type="predicted"/>
<evidence type="ECO:0000313" key="2">
    <source>
        <dbReference type="EMBL" id="OAD76911.1"/>
    </source>
</evidence>
<dbReference type="VEuPathDB" id="FungiDB:PHYBLDRAFT_165409"/>
<dbReference type="RefSeq" id="XP_018294951.1">
    <property type="nucleotide sequence ID" value="XM_018435233.1"/>
</dbReference>